<protein>
    <submittedName>
        <fullName evidence="1">Uncharacterized protein</fullName>
    </submittedName>
</protein>
<dbReference type="VEuPathDB" id="TriTrypDB:Lsey_0004_0870"/>
<gene>
    <name evidence="1" type="ORF">ABL78_0359</name>
</gene>
<dbReference type="OrthoDB" id="271467at2759"/>
<comment type="caution">
    <text evidence="1">The sequence shown here is derived from an EMBL/GenBank/DDBJ whole genome shotgun (WGS) entry which is preliminary data.</text>
</comment>
<sequence>MGGGCNCQVRLLTTVYTITVLLFCLVGTSIPAKAWSGSDAYTIVVLKSFDTDVALQEQFYNAPSATPFSISREGYRILDSPIEFPITRKRSGAAAEKRSEDVASPAYPLDPRLTTGVAYQGMKASDAPLPYQGRLSGEWIVWTKEDLAHRISDASITEPLLLHCRLPLPHNRTEVQLRQRRYIAQHKAALSEALERWWHTVPSKEASHCLYGDGEKALTGVERYYELCPGGVVSRVQHHRLMALLRGTEKEAATKKKANGAPPSVIDFLHQMHESPSSRNAIIRNPRYNGIFEEIGRYHPRYSKPRWNDEYLVWESWYPSTRPCAMHYTTRSSSSNSSAVEVNASKVKHKIHPHDAYWKTVVRFRCPSHPHTDENRKLTMWTLTEARQLCEYHVEIMIDLVCGWEQELDSFNVNPVPCVVLD</sequence>
<evidence type="ECO:0000313" key="1">
    <source>
        <dbReference type="EMBL" id="KPI90599.1"/>
    </source>
</evidence>
<reference evidence="1 2" key="1">
    <citation type="journal article" date="2015" name="PLoS Pathog.">
        <title>Leptomonas seymouri: Adaptations to the Dixenous Life Cycle Analyzed by Genome Sequencing, Transcriptome Profiling and Co-infection with Leishmania donovani.</title>
        <authorList>
            <person name="Kraeva N."/>
            <person name="Butenko A."/>
            <person name="Hlavacova J."/>
            <person name="Kostygov A."/>
            <person name="Myskova J."/>
            <person name="Grybchuk D."/>
            <person name="Lestinova T."/>
            <person name="Votypka J."/>
            <person name="Volf P."/>
            <person name="Opperdoes F."/>
            <person name="Flegontov P."/>
            <person name="Lukes J."/>
            <person name="Yurchenko V."/>
        </authorList>
    </citation>
    <scope>NUCLEOTIDE SEQUENCE [LARGE SCALE GENOMIC DNA]</scope>
    <source>
        <strain evidence="1 2">ATCC 30220</strain>
    </source>
</reference>
<name>A0A0N0P921_LEPSE</name>
<evidence type="ECO:0000313" key="2">
    <source>
        <dbReference type="Proteomes" id="UP000038009"/>
    </source>
</evidence>
<accession>A0A0N0P921</accession>
<organism evidence="1 2">
    <name type="scientific">Leptomonas seymouri</name>
    <dbReference type="NCBI Taxonomy" id="5684"/>
    <lineage>
        <taxon>Eukaryota</taxon>
        <taxon>Discoba</taxon>
        <taxon>Euglenozoa</taxon>
        <taxon>Kinetoplastea</taxon>
        <taxon>Metakinetoplastina</taxon>
        <taxon>Trypanosomatida</taxon>
        <taxon>Trypanosomatidae</taxon>
        <taxon>Leishmaniinae</taxon>
        <taxon>Leptomonas</taxon>
    </lineage>
</organism>
<dbReference type="OMA" id="LVCGWEQ"/>
<dbReference type="Proteomes" id="UP000038009">
    <property type="component" value="Unassembled WGS sequence"/>
</dbReference>
<proteinExistence type="predicted"/>
<keyword evidence="2" id="KW-1185">Reference proteome</keyword>
<dbReference type="AlphaFoldDB" id="A0A0N0P921"/>
<dbReference type="EMBL" id="LJSK01000004">
    <property type="protein sequence ID" value="KPI90599.1"/>
    <property type="molecule type" value="Genomic_DNA"/>
</dbReference>